<evidence type="ECO:0000313" key="6">
    <source>
        <dbReference type="Proteomes" id="UP000237640"/>
    </source>
</evidence>
<dbReference type="PROSITE" id="PS50930">
    <property type="entry name" value="HTH_LYTTR"/>
    <property type="match status" value="1"/>
</dbReference>
<sequence>MFKCIIVDDEPLAIKVLETHLKEFSDFKLVGSARNASKAFELLGKSQIDVMFLDVEMPKMDGISFLKALKDAPMVILTTAHRNFALEGFELDVVDYLLKPISLDNMMRAVTKLRRLQREEPLLKAEESYSLVNEPFIFVKSERENVKIELHEIIYIESLKNHVKIVTKKKSYVTLVSISQMEARLPNNLFLRAHKSYLVGVSHITNYTNTYLTLDRKSIPIGKIYKDKVLERLSPNNI</sequence>
<dbReference type="InterPro" id="IPR011006">
    <property type="entry name" value="CheY-like_superfamily"/>
</dbReference>
<dbReference type="EMBL" id="PVYX01000002">
    <property type="protein sequence ID" value="PRX54879.1"/>
    <property type="molecule type" value="Genomic_DNA"/>
</dbReference>
<evidence type="ECO:0000259" key="4">
    <source>
        <dbReference type="PROSITE" id="PS50930"/>
    </source>
</evidence>
<dbReference type="SMART" id="SM00850">
    <property type="entry name" value="LytTR"/>
    <property type="match status" value="1"/>
</dbReference>
<accession>A0A2T0MBL3</accession>
<dbReference type="PANTHER" id="PTHR48111">
    <property type="entry name" value="REGULATOR OF RPOS"/>
    <property type="match status" value="1"/>
</dbReference>
<dbReference type="Gene3D" id="2.40.50.1020">
    <property type="entry name" value="LytTr DNA-binding domain"/>
    <property type="match status" value="1"/>
</dbReference>
<dbReference type="Pfam" id="PF00072">
    <property type="entry name" value="Response_reg"/>
    <property type="match status" value="1"/>
</dbReference>
<dbReference type="AlphaFoldDB" id="A0A2T0MBL3"/>
<protein>
    <submittedName>
        <fullName evidence="5">DNA-binding LytR/AlgR family response regulator</fullName>
    </submittedName>
</protein>
<dbReference type="GO" id="GO:0000156">
    <property type="term" value="F:phosphorelay response regulator activity"/>
    <property type="evidence" value="ECO:0007669"/>
    <property type="project" value="TreeGrafter"/>
</dbReference>
<dbReference type="GO" id="GO:0005829">
    <property type="term" value="C:cytosol"/>
    <property type="evidence" value="ECO:0007669"/>
    <property type="project" value="TreeGrafter"/>
</dbReference>
<keyword evidence="2" id="KW-0597">Phosphoprotein</keyword>
<evidence type="ECO:0000256" key="2">
    <source>
        <dbReference type="PROSITE-ProRule" id="PRU00169"/>
    </source>
</evidence>
<dbReference type="GO" id="GO:0000976">
    <property type="term" value="F:transcription cis-regulatory region binding"/>
    <property type="evidence" value="ECO:0007669"/>
    <property type="project" value="TreeGrafter"/>
</dbReference>
<organism evidence="5 6">
    <name type="scientific">Flagellimonas meridianipacifica</name>
    <dbReference type="NCBI Taxonomy" id="1080225"/>
    <lineage>
        <taxon>Bacteria</taxon>
        <taxon>Pseudomonadati</taxon>
        <taxon>Bacteroidota</taxon>
        <taxon>Flavobacteriia</taxon>
        <taxon>Flavobacteriales</taxon>
        <taxon>Flavobacteriaceae</taxon>
        <taxon>Flagellimonas</taxon>
    </lineage>
</organism>
<evidence type="ECO:0000259" key="3">
    <source>
        <dbReference type="PROSITE" id="PS50110"/>
    </source>
</evidence>
<dbReference type="RefSeq" id="WP_106146338.1">
    <property type="nucleotide sequence ID" value="NZ_PVYX01000002.1"/>
</dbReference>
<dbReference type="PANTHER" id="PTHR48111:SF17">
    <property type="entry name" value="TRANSCRIPTIONAL REGULATORY PROTEIN YPDB"/>
    <property type="match status" value="1"/>
</dbReference>
<proteinExistence type="predicted"/>
<evidence type="ECO:0000256" key="1">
    <source>
        <dbReference type="ARBA" id="ARBA00023125"/>
    </source>
</evidence>
<dbReference type="InterPro" id="IPR039420">
    <property type="entry name" value="WalR-like"/>
</dbReference>
<keyword evidence="1 5" id="KW-0238">DNA-binding</keyword>
<dbReference type="SMART" id="SM00448">
    <property type="entry name" value="REC"/>
    <property type="match status" value="1"/>
</dbReference>
<dbReference type="GO" id="GO:0006355">
    <property type="term" value="P:regulation of DNA-templated transcription"/>
    <property type="evidence" value="ECO:0007669"/>
    <property type="project" value="TreeGrafter"/>
</dbReference>
<dbReference type="PROSITE" id="PS50110">
    <property type="entry name" value="RESPONSE_REGULATORY"/>
    <property type="match status" value="1"/>
</dbReference>
<feature type="domain" description="HTH LytTR-type" evidence="4">
    <location>
        <begin position="137"/>
        <end position="199"/>
    </location>
</feature>
<evidence type="ECO:0000313" key="5">
    <source>
        <dbReference type="EMBL" id="PRX54879.1"/>
    </source>
</evidence>
<dbReference type="Gene3D" id="3.40.50.2300">
    <property type="match status" value="1"/>
</dbReference>
<dbReference type="Pfam" id="PF04397">
    <property type="entry name" value="LytTR"/>
    <property type="match status" value="1"/>
</dbReference>
<feature type="modified residue" description="4-aspartylphosphate" evidence="2">
    <location>
        <position position="54"/>
    </location>
</feature>
<name>A0A2T0MBL3_9FLAO</name>
<dbReference type="SUPFAM" id="SSF52172">
    <property type="entry name" value="CheY-like"/>
    <property type="match status" value="1"/>
</dbReference>
<dbReference type="Proteomes" id="UP000237640">
    <property type="component" value="Unassembled WGS sequence"/>
</dbReference>
<reference evidence="5 6" key="1">
    <citation type="submission" date="2018-03" db="EMBL/GenBank/DDBJ databases">
        <title>Genomic Encyclopedia of Archaeal and Bacterial Type Strains, Phase II (KMG-II): from individual species to whole genera.</title>
        <authorList>
            <person name="Goeker M."/>
        </authorList>
    </citation>
    <scope>NUCLEOTIDE SEQUENCE [LARGE SCALE GENOMIC DNA]</scope>
    <source>
        <strain evidence="5 6">DSM 25027</strain>
    </source>
</reference>
<dbReference type="OrthoDB" id="2168082at2"/>
<feature type="domain" description="Response regulatory" evidence="3">
    <location>
        <begin position="3"/>
        <end position="114"/>
    </location>
</feature>
<gene>
    <name evidence="5" type="ORF">CLV81_3283</name>
</gene>
<dbReference type="InterPro" id="IPR007492">
    <property type="entry name" value="LytTR_DNA-bd_dom"/>
</dbReference>
<dbReference type="InterPro" id="IPR001789">
    <property type="entry name" value="Sig_transdc_resp-reg_receiver"/>
</dbReference>
<keyword evidence="6" id="KW-1185">Reference proteome</keyword>
<dbReference type="GO" id="GO:0032993">
    <property type="term" value="C:protein-DNA complex"/>
    <property type="evidence" value="ECO:0007669"/>
    <property type="project" value="TreeGrafter"/>
</dbReference>
<comment type="caution">
    <text evidence="5">The sequence shown here is derived from an EMBL/GenBank/DDBJ whole genome shotgun (WGS) entry which is preliminary data.</text>
</comment>